<dbReference type="AlphaFoldDB" id="T1FBM0"/>
<feature type="transmembrane region" description="Helical" evidence="2">
    <location>
        <begin position="410"/>
        <end position="434"/>
    </location>
</feature>
<keyword evidence="5" id="KW-1185">Reference proteome</keyword>
<dbReference type="KEGG" id="hro:HELRODRAFT_177393"/>
<dbReference type="SUPFAM" id="SSF56436">
    <property type="entry name" value="C-type lectin-like"/>
    <property type="match status" value="1"/>
</dbReference>
<dbReference type="Proteomes" id="UP000015101">
    <property type="component" value="Unassembled WGS sequence"/>
</dbReference>
<dbReference type="EnsemblMetazoa" id="HelroT177393">
    <property type="protein sequence ID" value="HelroP177393"/>
    <property type="gene ID" value="HelroG177393"/>
</dbReference>
<organism evidence="4 5">
    <name type="scientific">Helobdella robusta</name>
    <name type="common">Californian leech</name>
    <dbReference type="NCBI Taxonomy" id="6412"/>
    <lineage>
        <taxon>Eukaryota</taxon>
        <taxon>Metazoa</taxon>
        <taxon>Spiralia</taxon>
        <taxon>Lophotrochozoa</taxon>
        <taxon>Annelida</taxon>
        <taxon>Clitellata</taxon>
        <taxon>Hirudinea</taxon>
        <taxon>Rhynchobdellida</taxon>
        <taxon>Glossiphoniidae</taxon>
        <taxon>Helobdella</taxon>
    </lineage>
</organism>
<dbReference type="PANTHER" id="PTHR20916:SF18">
    <property type="entry name" value="IPT_TIG DOMAIN-CONTAINING PROTEIN"/>
    <property type="match status" value="1"/>
</dbReference>
<evidence type="ECO:0008006" key="6">
    <source>
        <dbReference type="Google" id="ProtNLM"/>
    </source>
</evidence>
<dbReference type="InParanoid" id="T1FBM0"/>
<reference evidence="3 5" key="2">
    <citation type="journal article" date="2013" name="Nature">
        <title>Insights into bilaterian evolution from three spiralian genomes.</title>
        <authorList>
            <person name="Simakov O."/>
            <person name="Marletaz F."/>
            <person name="Cho S.J."/>
            <person name="Edsinger-Gonzales E."/>
            <person name="Havlak P."/>
            <person name="Hellsten U."/>
            <person name="Kuo D.H."/>
            <person name="Larsson T."/>
            <person name="Lv J."/>
            <person name="Arendt D."/>
            <person name="Savage R."/>
            <person name="Osoegawa K."/>
            <person name="de Jong P."/>
            <person name="Grimwood J."/>
            <person name="Chapman J.A."/>
            <person name="Shapiro H."/>
            <person name="Aerts A."/>
            <person name="Otillar R.P."/>
            <person name="Terry A.Y."/>
            <person name="Boore J.L."/>
            <person name="Grigoriev I.V."/>
            <person name="Lindberg D.R."/>
            <person name="Seaver E.C."/>
            <person name="Weisblat D.A."/>
            <person name="Putnam N.H."/>
            <person name="Rokhsar D.S."/>
        </authorList>
    </citation>
    <scope>NUCLEOTIDE SEQUENCE</scope>
</reference>
<feature type="region of interest" description="Disordered" evidence="1">
    <location>
        <begin position="450"/>
        <end position="478"/>
    </location>
</feature>
<dbReference type="PANTHER" id="PTHR20916">
    <property type="entry name" value="CYSTEINE AND GLYCINE-RICH PROTEIN 2 BINDING PROTEIN"/>
    <property type="match status" value="1"/>
</dbReference>
<evidence type="ECO:0000256" key="1">
    <source>
        <dbReference type="SAM" id="MobiDB-lite"/>
    </source>
</evidence>
<evidence type="ECO:0000313" key="5">
    <source>
        <dbReference type="Proteomes" id="UP000015101"/>
    </source>
</evidence>
<feature type="compositionally biased region" description="Polar residues" evidence="1">
    <location>
        <begin position="450"/>
        <end position="460"/>
    </location>
</feature>
<dbReference type="EMBL" id="KB097222">
    <property type="protein sequence ID" value="ESN98150.1"/>
    <property type="molecule type" value="Genomic_DNA"/>
</dbReference>
<evidence type="ECO:0000313" key="4">
    <source>
        <dbReference type="EnsemblMetazoa" id="HelroP177393"/>
    </source>
</evidence>
<dbReference type="RefSeq" id="XP_009023837.1">
    <property type="nucleotide sequence ID" value="XM_009025589.1"/>
</dbReference>
<keyword evidence="2" id="KW-0472">Membrane</keyword>
<dbReference type="InterPro" id="IPR016187">
    <property type="entry name" value="CTDL_fold"/>
</dbReference>
<reference evidence="5" key="1">
    <citation type="submission" date="2012-12" db="EMBL/GenBank/DDBJ databases">
        <authorList>
            <person name="Hellsten U."/>
            <person name="Grimwood J."/>
            <person name="Chapman J.A."/>
            <person name="Shapiro H."/>
            <person name="Aerts A."/>
            <person name="Otillar R.P."/>
            <person name="Terry A.Y."/>
            <person name="Boore J.L."/>
            <person name="Simakov O."/>
            <person name="Marletaz F."/>
            <person name="Cho S.-J."/>
            <person name="Edsinger-Gonzales E."/>
            <person name="Havlak P."/>
            <person name="Kuo D.-H."/>
            <person name="Larsson T."/>
            <person name="Lv J."/>
            <person name="Arendt D."/>
            <person name="Savage R."/>
            <person name="Osoegawa K."/>
            <person name="de Jong P."/>
            <person name="Lindberg D.R."/>
            <person name="Seaver E.C."/>
            <person name="Weisblat D.A."/>
            <person name="Putnam N.H."/>
            <person name="Grigoriev I.V."/>
            <person name="Rokhsar D.S."/>
        </authorList>
    </citation>
    <scope>NUCLEOTIDE SEQUENCE</scope>
</reference>
<keyword evidence="2" id="KW-1133">Transmembrane helix</keyword>
<dbReference type="CTD" id="20206219"/>
<keyword evidence="2" id="KW-0812">Transmembrane</keyword>
<evidence type="ECO:0000313" key="3">
    <source>
        <dbReference type="EMBL" id="ESN98150.1"/>
    </source>
</evidence>
<feature type="compositionally biased region" description="Basic and acidic residues" evidence="1">
    <location>
        <begin position="371"/>
        <end position="391"/>
    </location>
</feature>
<reference evidence="4" key="3">
    <citation type="submission" date="2015-06" db="UniProtKB">
        <authorList>
            <consortium name="EnsemblMetazoa"/>
        </authorList>
    </citation>
    <scope>IDENTIFICATION</scope>
</reference>
<dbReference type="GeneID" id="20206219"/>
<sequence>MSKEINCHSNVCCTAIIINFLILNIVPAVELSNFEICYNHNSFCLKIHQINSSEMKKIFSTSNNVCPAGKKLLEIRREEEQTALDNFLMLSSGKNYVKPDVKIPLYLSVTFLSDWRSAFTDLLEKEVQTVLKSLNPVDNYVYINILRSKSLNDPSSSYSYTLQSDGMGSRKLFFVCHLPTRQHKVLNVNFQTQQPNVNQYIVTTKLDRFEAANYCFKHFNASLLAFDMKVFCKVVMEFLFLQPASPPSVDQNKPPLLPSPSWWLLNSKFQLLWSGQRNAVFTNWAPNEPKPASKYAYIQKSPNEKLFRWHTTENLQCLGSPSDIQNNINNNNYNNINNNNNNNNNIIYNKSDGYNNNDDDDDDDGKISNLGDKEHSDKDHDCNRPNGGKDGDNDEMTIICMSDTEIEGSFSFIISVVSVVIAIFLTAIIILAFWKCCSKIRLKQTKTSGSENSYRTQTGTMFPVSRDDQPNKSFPDSNAEPNKVAKCFYLPTYETPLSVIRVENVYESLGDPQQPTYLELYDD</sequence>
<proteinExistence type="predicted"/>
<feature type="region of interest" description="Disordered" evidence="1">
    <location>
        <begin position="347"/>
        <end position="395"/>
    </location>
</feature>
<accession>T1FBM0</accession>
<dbReference type="HOGENOM" id="CLU_521030_0_0_1"/>
<gene>
    <name evidence="4" type="primary">20206219</name>
    <name evidence="3" type="ORF">HELRODRAFT_177393</name>
</gene>
<protein>
    <recommendedName>
        <fullName evidence="6">C-type lectin domain-containing protein</fullName>
    </recommendedName>
</protein>
<name>T1FBM0_HELRO</name>
<evidence type="ECO:0000256" key="2">
    <source>
        <dbReference type="SAM" id="Phobius"/>
    </source>
</evidence>
<dbReference type="EMBL" id="AMQM01006039">
    <property type="status" value="NOT_ANNOTATED_CDS"/>
    <property type="molecule type" value="Genomic_DNA"/>
</dbReference>